<dbReference type="EMBL" id="JAPDRQ010000024">
    <property type="protein sequence ID" value="KAJ9661311.1"/>
    <property type="molecule type" value="Genomic_DNA"/>
</dbReference>
<comment type="caution">
    <text evidence="1">The sequence shown here is derived from an EMBL/GenBank/DDBJ whole genome shotgun (WGS) entry which is preliminary data.</text>
</comment>
<evidence type="ECO:0000313" key="2">
    <source>
        <dbReference type="Proteomes" id="UP001172386"/>
    </source>
</evidence>
<evidence type="ECO:0000313" key="1">
    <source>
        <dbReference type="EMBL" id="KAJ9661311.1"/>
    </source>
</evidence>
<sequence>MANPRTIQVGGVTFTIHNEMTSAVDTTPTYRYATIKSGRVWPPEWTYGMNADGLDVSCGLFTTTARVSAQAANPAELQRWSAGYLQNIDVMNRSATYIPGNIVINELLQSAPAFPIHDGEGGEFPFDPTPAYPFVQNNDVLTVTESDDPHQQFPMSLGSQPEYTVNNRALNGNLNSTAGTIDFTIWFALARAPANDPNPPDPNNNQPCLVLVNSQTWRQDFTTTKNQNGTFTLPPALAATGAVQNLQQVVYQFQPPAANFPDVREEAAANDQIYFQFNYPGVNGPIRWGVNDEGDAALFVAQNQIPSVPNFFQP</sequence>
<protein>
    <submittedName>
        <fullName evidence="1">Uncharacterized protein</fullName>
    </submittedName>
</protein>
<proteinExistence type="predicted"/>
<organism evidence="1 2">
    <name type="scientific">Neophaeococcomyces mojaviensis</name>
    <dbReference type="NCBI Taxonomy" id="3383035"/>
    <lineage>
        <taxon>Eukaryota</taxon>
        <taxon>Fungi</taxon>
        <taxon>Dikarya</taxon>
        <taxon>Ascomycota</taxon>
        <taxon>Pezizomycotina</taxon>
        <taxon>Eurotiomycetes</taxon>
        <taxon>Chaetothyriomycetidae</taxon>
        <taxon>Chaetothyriales</taxon>
        <taxon>Chaetothyriales incertae sedis</taxon>
        <taxon>Neophaeococcomyces</taxon>
    </lineage>
</organism>
<gene>
    <name evidence="1" type="ORF">H2198_002054</name>
</gene>
<accession>A0ACC3AFA6</accession>
<reference evidence="1" key="1">
    <citation type="submission" date="2022-10" db="EMBL/GenBank/DDBJ databases">
        <title>Culturing micro-colonial fungi from biological soil crusts in the Mojave desert and describing Neophaeococcomyces mojavensis, and introducing the new genera and species Taxawa tesnikishii.</title>
        <authorList>
            <person name="Kurbessoian T."/>
            <person name="Stajich J.E."/>
        </authorList>
    </citation>
    <scope>NUCLEOTIDE SEQUENCE</scope>
    <source>
        <strain evidence="1">JES_112</strain>
    </source>
</reference>
<name>A0ACC3AFA6_9EURO</name>
<keyword evidence="2" id="KW-1185">Reference proteome</keyword>
<dbReference type="Proteomes" id="UP001172386">
    <property type="component" value="Unassembled WGS sequence"/>
</dbReference>